<evidence type="ECO:0000313" key="3">
    <source>
        <dbReference type="EMBL" id="OIP85902.1"/>
    </source>
</evidence>
<dbReference type="PANTHER" id="PTHR43736">
    <property type="entry name" value="ADP-RIBOSE PYROPHOSPHATASE"/>
    <property type="match status" value="1"/>
</dbReference>
<reference evidence="3 4" key="1">
    <citation type="journal article" date="2016" name="Environ. Microbiol.">
        <title>Genomic resolution of a cold subsurface aquifer community provides metabolic insights for novel microbes adapted to high CO concentrations.</title>
        <authorList>
            <person name="Probst A.J."/>
            <person name="Castelle C.J."/>
            <person name="Singh A."/>
            <person name="Brown C.T."/>
            <person name="Anantharaman K."/>
            <person name="Sharon I."/>
            <person name="Hug L.A."/>
            <person name="Burstein D."/>
            <person name="Emerson J.B."/>
            <person name="Thomas B.C."/>
            <person name="Banfield J.F."/>
        </authorList>
    </citation>
    <scope>NUCLEOTIDE SEQUENCE [LARGE SCALE GENOMIC DNA]</scope>
    <source>
        <strain evidence="3">CG2_30_33_16</strain>
    </source>
</reference>
<organism evidence="3 4">
    <name type="scientific">Candidatus Roizmanbacteria bacterium CG2_30_33_16</name>
    <dbReference type="NCBI Taxonomy" id="1805340"/>
    <lineage>
        <taxon>Bacteria</taxon>
        <taxon>Candidatus Roizmaniibacteriota</taxon>
    </lineage>
</organism>
<dbReference type="Pfam" id="PF00293">
    <property type="entry name" value="NUDIX"/>
    <property type="match status" value="1"/>
</dbReference>
<proteinExistence type="predicted"/>
<dbReference type="Gene3D" id="3.90.79.10">
    <property type="entry name" value="Nucleoside Triphosphate Pyrophosphohydrolase"/>
    <property type="match status" value="1"/>
</dbReference>
<dbReference type="PANTHER" id="PTHR43736:SF1">
    <property type="entry name" value="DIHYDRONEOPTERIN TRIPHOSPHATE DIPHOSPHATASE"/>
    <property type="match status" value="1"/>
</dbReference>
<comment type="caution">
    <text evidence="3">The sequence shown here is derived from an EMBL/GenBank/DDBJ whole genome shotgun (WGS) entry which is preliminary data.</text>
</comment>
<dbReference type="GO" id="GO:0016787">
    <property type="term" value="F:hydrolase activity"/>
    <property type="evidence" value="ECO:0007669"/>
    <property type="project" value="UniProtKB-KW"/>
</dbReference>
<keyword evidence="1" id="KW-0378">Hydrolase</keyword>
<feature type="domain" description="Nudix hydrolase" evidence="2">
    <location>
        <begin position="10"/>
        <end position="141"/>
    </location>
</feature>
<dbReference type="InterPro" id="IPR000086">
    <property type="entry name" value="NUDIX_hydrolase_dom"/>
</dbReference>
<dbReference type="InterPro" id="IPR020084">
    <property type="entry name" value="NUDIX_hydrolase_CS"/>
</dbReference>
<evidence type="ECO:0000259" key="2">
    <source>
        <dbReference type="PROSITE" id="PS51462"/>
    </source>
</evidence>
<sequence>MKKRLHELGQLIVACEVYIVHEGKVLMHKRAENKEKFPGFWIGPGGHVDEEEDVLSTAIREVKEETGVDIGEKNIKLKFLAFHHHSDRGEVWMEYLFRAVIPKSQKVISSKEGKSQWIDVDKMLKMKNVFPPSKYYFNHILNDKPGIIYNFSQWNDAHLVKVISERVGK</sequence>
<protein>
    <recommendedName>
        <fullName evidence="2">Nudix hydrolase domain-containing protein</fullName>
    </recommendedName>
</protein>
<dbReference type="AlphaFoldDB" id="A0A1J5I0P5"/>
<accession>A0A1J5I0P5</accession>
<dbReference type="InterPro" id="IPR015797">
    <property type="entry name" value="NUDIX_hydrolase-like_dom_sf"/>
</dbReference>
<evidence type="ECO:0000256" key="1">
    <source>
        <dbReference type="ARBA" id="ARBA00022801"/>
    </source>
</evidence>
<dbReference type="EMBL" id="MNZM01000020">
    <property type="protein sequence ID" value="OIP85902.1"/>
    <property type="molecule type" value="Genomic_DNA"/>
</dbReference>
<dbReference type="PROSITE" id="PS51462">
    <property type="entry name" value="NUDIX"/>
    <property type="match status" value="1"/>
</dbReference>
<evidence type="ECO:0000313" key="4">
    <source>
        <dbReference type="Proteomes" id="UP000183758"/>
    </source>
</evidence>
<name>A0A1J5I0P5_9BACT</name>
<dbReference type="Proteomes" id="UP000183758">
    <property type="component" value="Unassembled WGS sequence"/>
</dbReference>
<dbReference type="SUPFAM" id="SSF55811">
    <property type="entry name" value="Nudix"/>
    <property type="match status" value="1"/>
</dbReference>
<gene>
    <name evidence="3" type="ORF">AUK04_00875</name>
</gene>
<dbReference type="PROSITE" id="PS00893">
    <property type="entry name" value="NUDIX_BOX"/>
    <property type="match status" value="1"/>
</dbReference>